<evidence type="ECO:0000256" key="6">
    <source>
        <dbReference type="ARBA" id="ARBA00023136"/>
    </source>
</evidence>
<evidence type="ECO:0000313" key="11">
    <source>
        <dbReference type="Proteomes" id="UP000627538"/>
    </source>
</evidence>
<evidence type="ECO:0000256" key="5">
    <source>
        <dbReference type="ARBA" id="ARBA00022989"/>
    </source>
</evidence>
<keyword evidence="2 7" id="KW-0812">Transmembrane</keyword>
<dbReference type="InterPro" id="IPR036640">
    <property type="entry name" value="ABC1_TM_sf"/>
</dbReference>
<dbReference type="PROSITE" id="PS50893">
    <property type="entry name" value="ABC_TRANSPORTER_2"/>
    <property type="match status" value="1"/>
</dbReference>
<dbReference type="GO" id="GO:0005524">
    <property type="term" value="F:ATP binding"/>
    <property type="evidence" value="ECO:0007669"/>
    <property type="project" value="UniProtKB-KW"/>
</dbReference>
<dbReference type="GO" id="GO:0034040">
    <property type="term" value="F:ATPase-coupled lipid transmembrane transporter activity"/>
    <property type="evidence" value="ECO:0007669"/>
    <property type="project" value="TreeGrafter"/>
</dbReference>
<dbReference type="SUPFAM" id="SSF52540">
    <property type="entry name" value="P-loop containing nucleoside triphosphate hydrolases"/>
    <property type="match status" value="1"/>
</dbReference>
<organism evidence="10 11">
    <name type="scientific">Nanchangia anserum</name>
    <dbReference type="NCBI Taxonomy" id="2692125"/>
    <lineage>
        <taxon>Bacteria</taxon>
        <taxon>Bacillati</taxon>
        <taxon>Actinomycetota</taxon>
        <taxon>Actinomycetes</taxon>
        <taxon>Actinomycetales</taxon>
        <taxon>Actinomycetaceae</taxon>
        <taxon>Nanchangia</taxon>
    </lineage>
</organism>
<comment type="subcellular location">
    <subcellularLocation>
        <location evidence="1">Cell membrane</location>
        <topology evidence="1">Multi-pass membrane protein</topology>
    </subcellularLocation>
</comment>
<dbReference type="EMBL" id="JACRUO010000003">
    <property type="protein sequence ID" value="MBD3690201.1"/>
    <property type="molecule type" value="Genomic_DNA"/>
</dbReference>
<keyword evidence="11" id="KW-1185">Reference proteome</keyword>
<dbReference type="Proteomes" id="UP000627538">
    <property type="component" value="Unassembled WGS sequence"/>
</dbReference>
<evidence type="ECO:0000313" key="10">
    <source>
        <dbReference type="EMBL" id="MBD3690201.1"/>
    </source>
</evidence>
<name>A0A8I0KPC0_9ACTO</name>
<comment type="caution">
    <text evidence="10">The sequence shown here is derived from an EMBL/GenBank/DDBJ whole genome shotgun (WGS) entry which is preliminary data.</text>
</comment>
<evidence type="ECO:0000256" key="3">
    <source>
        <dbReference type="ARBA" id="ARBA00022741"/>
    </source>
</evidence>
<dbReference type="Gene3D" id="1.20.1560.10">
    <property type="entry name" value="ABC transporter type 1, transmembrane domain"/>
    <property type="match status" value="1"/>
</dbReference>
<feature type="domain" description="ABC transmembrane type-1" evidence="9">
    <location>
        <begin position="28"/>
        <end position="311"/>
    </location>
</feature>
<dbReference type="SUPFAM" id="SSF90123">
    <property type="entry name" value="ABC transporter transmembrane region"/>
    <property type="match status" value="1"/>
</dbReference>
<keyword evidence="4" id="KW-0067">ATP-binding</keyword>
<dbReference type="InterPro" id="IPR003439">
    <property type="entry name" value="ABC_transporter-like_ATP-bd"/>
</dbReference>
<dbReference type="PANTHER" id="PTHR24221:SF654">
    <property type="entry name" value="ATP-BINDING CASSETTE SUB-FAMILY B MEMBER 6"/>
    <property type="match status" value="1"/>
</dbReference>
<dbReference type="Pfam" id="PF00005">
    <property type="entry name" value="ABC_tran"/>
    <property type="match status" value="1"/>
</dbReference>
<dbReference type="InterPro" id="IPR011527">
    <property type="entry name" value="ABC1_TM_dom"/>
</dbReference>
<dbReference type="PROSITE" id="PS00211">
    <property type="entry name" value="ABC_TRANSPORTER_1"/>
    <property type="match status" value="1"/>
</dbReference>
<dbReference type="Gene3D" id="3.40.50.300">
    <property type="entry name" value="P-loop containing nucleotide triphosphate hydrolases"/>
    <property type="match status" value="1"/>
</dbReference>
<dbReference type="AlphaFoldDB" id="A0A8I0KPC0"/>
<evidence type="ECO:0000256" key="7">
    <source>
        <dbReference type="SAM" id="Phobius"/>
    </source>
</evidence>
<dbReference type="GO" id="GO:0016887">
    <property type="term" value="F:ATP hydrolysis activity"/>
    <property type="evidence" value="ECO:0007669"/>
    <property type="project" value="InterPro"/>
</dbReference>
<feature type="transmembrane region" description="Helical" evidence="7">
    <location>
        <begin position="249"/>
        <end position="272"/>
    </location>
</feature>
<gene>
    <name evidence="10" type="primary">cydC</name>
    <name evidence="10" type="ORF">H8R10_08190</name>
</gene>
<dbReference type="GO" id="GO:0034775">
    <property type="term" value="P:glutathione transmembrane transport"/>
    <property type="evidence" value="ECO:0007669"/>
    <property type="project" value="InterPro"/>
</dbReference>
<proteinExistence type="predicted"/>
<evidence type="ECO:0000256" key="4">
    <source>
        <dbReference type="ARBA" id="ARBA00022840"/>
    </source>
</evidence>
<keyword evidence="5 7" id="KW-1133">Transmembrane helix</keyword>
<dbReference type="InterPro" id="IPR003593">
    <property type="entry name" value="AAA+_ATPase"/>
</dbReference>
<protein>
    <submittedName>
        <fullName evidence="10">Thiol reductant ABC exporter subunit CydC</fullName>
    </submittedName>
</protein>
<dbReference type="RefSeq" id="WP_191072315.1">
    <property type="nucleotide sequence ID" value="NZ_CP060506.1"/>
</dbReference>
<reference evidence="10 11" key="1">
    <citation type="submission" date="2020-08" db="EMBL/GenBank/DDBJ databases">
        <title>Winkia gen. nov., sp. nov., isolated from faeces of the Anser albifrons in China.</title>
        <authorList>
            <person name="Liu Q."/>
        </authorList>
    </citation>
    <scope>NUCLEOTIDE SEQUENCE [LARGE SCALE GENOMIC DNA]</scope>
    <source>
        <strain evidence="10 11">C62</strain>
    </source>
</reference>
<evidence type="ECO:0000256" key="1">
    <source>
        <dbReference type="ARBA" id="ARBA00004651"/>
    </source>
</evidence>
<feature type="domain" description="ABC transporter" evidence="8">
    <location>
        <begin position="343"/>
        <end position="583"/>
    </location>
</feature>
<dbReference type="InterPro" id="IPR017871">
    <property type="entry name" value="ABC_transporter-like_CS"/>
</dbReference>
<dbReference type="GO" id="GO:0005886">
    <property type="term" value="C:plasma membrane"/>
    <property type="evidence" value="ECO:0007669"/>
    <property type="project" value="UniProtKB-SubCell"/>
</dbReference>
<evidence type="ECO:0000259" key="9">
    <source>
        <dbReference type="PROSITE" id="PS50929"/>
    </source>
</evidence>
<keyword evidence="3" id="KW-0547">Nucleotide-binding</keyword>
<keyword evidence="6 7" id="KW-0472">Membrane</keyword>
<dbReference type="GO" id="GO:0045454">
    <property type="term" value="P:cell redox homeostasis"/>
    <property type="evidence" value="ECO:0007669"/>
    <property type="project" value="InterPro"/>
</dbReference>
<evidence type="ECO:0000256" key="2">
    <source>
        <dbReference type="ARBA" id="ARBA00022692"/>
    </source>
</evidence>
<dbReference type="PROSITE" id="PS50929">
    <property type="entry name" value="ABC_TM1F"/>
    <property type="match status" value="1"/>
</dbReference>
<dbReference type="Pfam" id="PF00664">
    <property type="entry name" value="ABC_membrane"/>
    <property type="match status" value="1"/>
</dbReference>
<evidence type="ECO:0000259" key="8">
    <source>
        <dbReference type="PROSITE" id="PS50893"/>
    </source>
</evidence>
<dbReference type="InterPro" id="IPR014223">
    <property type="entry name" value="ABC_CydC/D"/>
</dbReference>
<dbReference type="SMART" id="SM00382">
    <property type="entry name" value="AAA"/>
    <property type="match status" value="1"/>
</dbReference>
<dbReference type="InterPro" id="IPR027417">
    <property type="entry name" value="P-loop_NTPase"/>
</dbReference>
<feature type="transmembrane region" description="Helical" evidence="7">
    <location>
        <begin position="143"/>
        <end position="163"/>
    </location>
</feature>
<accession>A0A8I0KPC0</accession>
<dbReference type="NCBIfam" id="TIGR02868">
    <property type="entry name" value="CydC"/>
    <property type="match status" value="1"/>
</dbReference>
<sequence>MSIGLSRRERASLRRIVPLLGVDWRRFALACVLGAAGLGASVALGATSAWLIARASQMPPVLHLNTAVVAVRFFGISKALLRYLERLASHHVALSGMSRLRTAIYSGLAARDGAAVWSLRRGDLLERVGTDVDAIGDMVVKSLLPFALAAIIAVTTSAGIALIDPASGLVLFVCLVISGVIAPLLVMRSARLSEAARRLARTEVSATSMRILDHADELSIDGRLHQAFDDLDRDEDVLARATNRAAWPAGWAGAVDVAALMCALIAATWFGIVGVGGHDVSHVALAVLALTPLATFEATAQLGPAAIALIRAAEAAERIGDLLDRGDDVVVERIHVDEAAPRLEARDLAVGWPGGPTLLSGITLSLEPGRALGIVGPSGIGKTTLLYTLAGMIPPHAGTLTLGGHDVWRLERARAAASISLTTEDAHIFDTSVIENLRVARGDLTQTDALAVIEQAGLGTWVNGLARGLDEPVTAGARTISGGERRRLLLGRALASPAPLMLVDEPGEHLDPELADSLIADLLVPAHSGERGVIVVTHRLSGLGAADEILVVGPTSHGARIIARGAHADLARTHAAYADALAQESL</sequence>
<dbReference type="GO" id="GO:0140359">
    <property type="term" value="F:ABC-type transporter activity"/>
    <property type="evidence" value="ECO:0007669"/>
    <property type="project" value="InterPro"/>
</dbReference>
<dbReference type="InterPro" id="IPR039421">
    <property type="entry name" value="Type_1_exporter"/>
</dbReference>
<dbReference type="PANTHER" id="PTHR24221">
    <property type="entry name" value="ATP-BINDING CASSETTE SUB-FAMILY B"/>
    <property type="match status" value="1"/>
</dbReference>
<feature type="transmembrane region" description="Helical" evidence="7">
    <location>
        <begin position="169"/>
        <end position="187"/>
    </location>
</feature>
<feature type="transmembrane region" description="Helical" evidence="7">
    <location>
        <begin position="61"/>
        <end position="81"/>
    </location>
</feature>